<dbReference type="EMBL" id="JAVDQD010000002">
    <property type="protein sequence ID" value="MDR6238879.1"/>
    <property type="molecule type" value="Genomic_DNA"/>
</dbReference>
<gene>
    <name evidence="1" type="ORF">HNQ88_001916</name>
</gene>
<sequence>MNRYEDEAIKAWKPWYEQDYRPLINSTKEALLWHMEDLLKDESSKKVRAYGVYTCSGLSHISVVMDLVSDDLNGEMMYSDDEDLEYLKYCPDEWTEQADLKYFEKPNKIIEDLHEQFEICSEAFEDIYQAGNYSINEESEHYDQRNVENIFDAILQAMKELSREGRFSWMLDDQLVLVWFSDPSDSEFDLSAKSVQMLNKFEVFEEFCDNNEE</sequence>
<keyword evidence="2" id="KW-1185">Reference proteome</keyword>
<evidence type="ECO:0000313" key="2">
    <source>
        <dbReference type="Proteomes" id="UP001185092"/>
    </source>
</evidence>
<dbReference type="Proteomes" id="UP001185092">
    <property type="component" value="Unassembled WGS sequence"/>
</dbReference>
<dbReference type="Pfam" id="PF14136">
    <property type="entry name" value="DUF4303"/>
    <property type="match status" value="1"/>
</dbReference>
<dbReference type="AlphaFoldDB" id="A0AAE3XPH5"/>
<evidence type="ECO:0008006" key="3">
    <source>
        <dbReference type="Google" id="ProtNLM"/>
    </source>
</evidence>
<dbReference type="InterPro" id="IPR025409">
    <property type="entry name" value="DUF4303"/>
</dbReference>
<comment type="caution">
    <text evidence="1">The sequence shown here is derived from an EMBL/GenBank/DDBJ whole genome shotgun (WGS) entry which is preliminary data.</text>
</comment>
<organism evidence="1 2">
    <name type="scientific">Aureibacter tunicatorum</name>
    <dbReference type="NCBI Taxonomy" id="866807"/>
    <lineage>
        <taxon>Bacteria</taxon>
        <taxon>Pseudomonadati</taxon>
        <taxon>Bacteroidota</taxon>
        <taxon>Cytophagia</taxon>
        <taxon>Cytophagales</taxon>
        <taxon>Persicobacteraceae</taxon>
        <taxon>Aureibacter</taxon>
    </lineage>
</organism>
<dbReference type="RefSeq" id="WP_309938383.1">
    <property type="nucleotide sequence ID" value="NZ_AP025305.1"/>
</dbReference>
<protein>
    <recommendedName>
        <fullName evidence="3">DUF4303 domain-containing protein</fullName>
    </recommendedName>
</protein>
<name>A0AAE3XPH5_9BACT</name>
<proteinExistence type="predicted"/>
<evidence type="ECO:0000313" key="1">
    <source>
        <dbReference type="EMBL" id="MDR6238879.1"/>
    </source>
</evidence>
<accession>A0AAE3XPH5</accession>
<reference evidence="1" key="1">
    <citation type="submission" date="2023-07" db="EMBL/GenBank/DDBJ databases">
        <title>Genomic Encyclopedia of Type Strains, Phase IV (KMG-IV): sequencing the most valuable type-strain genomes for metagenomic binning, comparative biology and taxonomic classification.</title>
        <authorList>
            <person name="Goeker M."/>
        </authorList>
    </citation>
    <scope>NUCLEOTIDE SEQUENCE</scope>
    <source>
        <strain evidence="1">DSM 26174</strain>
    </source>
</reference>